<comment type="caution">
    <text evidence="2">The sequence shown here is derived from an EMBL/GenBank/DDBJ whole genome shotgun (WGS) entry which is preliminary data.</text>
</comment>
<dbReference type="OrthoDB" id="286092at2"/>
<dbReference type="AlphaFoldDB" id="A0A177JUW0"/>
<sequence>MRSVADKVLDSSTLIAFILGEPHGVDEDDILADASISSVNLSEVIATLVLKGTPEELAIETAGDFGLKVLPFDAKAAAIAGTLIAKAQPLNIGFGDCACIATGMARGATIYTADRDWLKLGSDADIRLIR</sequence>
<protein>
    <recommendedName>
        <fullName evidence="1">PIN domain-containing protein</fullName>
    </recommendedName>
</protein>
<proteinExistence type="predicted"/>
<evidence type="ECO:0000313" key="2">
    <source>
        <dbReference type="EMBL" id="OAH44704.1"/>
    </source>
</evidence>
<dbReference type="Proteomes" id="UP000077262">
    <property type="component" value="Unassembled WGS sequence"/>
</dbReference>
<name>A0A177JUW0_SPHYA</name>
<dbReference type="InterPro" id="IPR029060">
    <property type="entry name" value="PIN-like_dom_sf"/>
</dbReference>
<feature type="domain" description="PIN" evidence="1">
    <location>
        <begin position="8"/>
        <end position="120"/>
    </location>
</feature>
<gene>
    <name evidence="2" type="ORF">AX777_20765</name>
</gene>
<dbReference type="InterPro" id="IPR002716">
    <property type="entry name" value="PIN_dom"/>
</dbReference>
<dbReference type="RefSeq" id="WP_063976404.1">
    <property type="nucleotide sequence ID" value="NZ_DAIQKB010000046.1"/>
</dbReference>
<dbReference type="EMBL" id="LSTR01000028">
    <property type="protein sequence ID" value="OAH44704.1"/>
    <property type="molecule type" value="Genomic_DNA"/>
</dbReference>
<dbReference type="CDD" id="cd18682">
    <property type="entry name" value="PIN_VapC-like"/>
    <property type="match status" value="1"/>
</dbReference>
<dbReference type="Pfam" id="PF01850">
    <property type="entry name" value="PIN"/>
    <property type="match status" value="1"/>
</dbReference>
<dbReference type="SUPFAM" id="SSF88723">
    <property type="entry name" value="PIN domain-like"/>
    <property type="match status" value="1"/>
</dbReference>
<accession>A0A177JUW0</accession>
<organism evidence="2 3">
    <name type="scientific">Sphingobium yanoikuyae</name>
    <name type="common">Sphingomonas yanoikuyae</name>
    <dbReference type="NCBI Taxonomy" id="13690"/>
    <lineage>
        <taxon>Bacteria</taxon>
        <taxon>Pseudomonadati</taxon>
        <taxon>Pseudomonadota</taxon>
        <taxon>Alphaproteobacteria</taxon>
        <taxon>Sphingomonadales</taxon>
        <taxon>Sphingomonadaceae</taxon>
        <taxon>Sphingobium</taxon>
    </lineage>
</organism>
<reference evidence="2 3" key="1">
    <citation type="submission" date="2016-02" db="EMBL/GenBank/DDBJ databases">
        <authorList>
            <person name="Wen L."/>
            <person name="He K."/>
            <person name="Yang H."/>
        </authorList>
    </citation>
    <scope>NUCLEOTIDE SEQUENCE [LARGE SCALE GENOMIC DNA]</scope>
    <source>
        <strain evidence="2 3">CD09_2</strain>
    </source>
</reference>
<dbReference type="Gene3D" id="3.40.50.1010">
    <property type="entry name" value="5'-nuclease"/>
    <property type="match status" value="1"/>
</dbReference>
<evidence type="ECO:0000313" key="3">
    <source>
        <dbReference type="Proteomes" id="UP000077262"/>
    </source>
</evidence>
<evidence type="ECO:0000259" key="1">
    <source>
        <dbReference type="Pfam" id="PF01850"/>
    </source>
</evidence>